<evidence type="ECO:0000256" key="2">
    <source>
        <dbReference type="ARBA" id="ARBA00022670"/>
    </source>
</evidence>
<dbReference type="PANTHER" id="PTHR47359">
    <property type="entry name" value="PEPTIDOGLYCAN DL-ENDOPEPTIDASE CWLO"/>
    <property type="match status" value="1"/>
</dbReference>
<keyword evidence="8" id="KW-1185">Reference proteome</keyword>
<dbReference type="InterPro" id="IPR038765">
    <property type="entry name" value="Papain-like_cys_pep_sf"/>
</dbReference>
<proteinExistence type="inferred from homology"/>
<dbReference type="GeneID" id="82876870"/>
<evidence type="ECO:0000313" key="7">
    <source>
        <dbReference type="EMBL" id="AHI19266.1"/>
    </source>
</evidence>
<feature type="domain" description="NlpC/P60" evidence="6">
    <location>
        <begin position="211"/>
        <end position="324"/>
    </location>
</feature>
<gene>
    <name evidence="7" type="ORF">CCASEI_03430</name>
</gene>
<evidence type="ECO:0000256" key="4">
    <source>
        <dbReference type="ARBA" id="ARBA00022807"/>
    </source>
</evidence>
<keyword evidence="4" id="KW-0788">Thiol protease</keyword>
<dbReference type="SUPFAM" id="SSF54001">
    <property type="entry name" value="Cysteine proteinases"/>
    <property type="match status" value="1"/>
</dbReference>
<dbReference type="PROSITE" id="PS51935">
    <property type="entry name" value="NLPC_P60"/>
    <property type="match status" value="1"/>
</dbReference>
<evidence type="ECO:0000256" key="3">
    <source>
        <dbReference type="ARBA" id="ARBA00022801"/>
    </source>
</evidence>
<dbReference type="PANTHER" id="PTHR47359:SF3">
    <property type="entry name" value="NLP_P60 DOMAIN-CONTAINING PROTEIN-RELATED"/>
    <property type="match status" value="1"/>
</dbReference>
<name>A0ABM5PN43_9CORY</name>
<dbReference type="EMBL" id="CP004350">
    <property type="protein sequence ID" value="AHI19266.1"/>
    <property type="molecule type" value="Genomic_DNA"/>
</dbReference>
<dbReference type="RefSeq" id="WP_174401643.1">
    <property type="nucleotide sequence ID" value="NZ_CP004350.1"/>
</dbReference>
<dbReference type="InterPro" id="IPR000064">
    <property type="entry name" value="NLP_P60_dom"/>
</dbReference>
<protein>
    <recommendedName>
        <fullName evidence="6">NlpC/P60 domain-containing protein</fullName>
    </recommendedName>
</protein>
<feature type="compositionally biased region" description="Low complexity" evidence="5">
    <location>
        <begin position="191"/>
        <end position="213"/>
    </location>
</feature>
<dbReference type="Pfam" id="PF00877">
    <property type="entry name" value="NLPC_P60"/>
    <property type="match status" value="1"/>
</dbReference>
<evidence type="ECO:0000256" key="1">
    <source>
        <dbReference type="ARBA" id="ARBA00007074"/>
    </source>
</evidence>
<keyword evidence="3" id="KW-0378">Hydrolase</keyword>
<dbReference type="InterPro" id="IPR051794">
    <property type="entry name" value="PG_Endopeptidase_C40"/>
</dbReference>
<keyword evidence="2" id="KW-0645">Protease</keyword>
<comment type="similarity">
    <text evidence="1">Belongs to the peptidase C40 family.</text>
</comment>
<dbReference type="Gene3D" id="3.90.1720.10">
    <property type="entry name" value="endopeptidase domain like (from Nostoc punctiforme)"/>
    <property type="match status" value="1"/>
</dbReference>
<dbReference type="Proteomes" id="UP000019226">
    <property type="component" value="Chromosome"/>
</dbReference>
<accession>A0ABM5PN43</accession>
<evidence type="ECO:0000259" key="6">
    <source>
        <dbReference type="PROSITE" id="PS51935"/>
    </source>
</evidence>
<evidence type="ECO:0000256" key="5">
    <source>
        <dbReference type="SAM" id="MobiDB-lite"/>
    </source>
</evidence>
<organism evidence="7 8">
    <name type="scientific">Corynebacterium casei LMG S-19264</name>
    <dbReference type="NCBI Taxonomy" id="1285583"/>
    <lineage>
        <taxon>Bacteria</taxon>
        <taxon>Bacillati</taxon>
        <taxon>Actinomycetota</taxon>
        <taxon>Actinomycetes</taxon>
        <taxon>Mycobacteriales</taxon>
        <taxon>Corynebacteriaceae</taxon>
        <taxon>Corynebacterium</taxon>
    </lineage>
</organism>
<evidence type="ECO:0000313" key="8">
    <source>
        <dbReference type="Proteomes" id="UP000019226"/>
    </source>
</evidence>
<feature type="region of interest" description="Disordered" evidence="5">
    <location>
        <begin position="168"/>
        <end position="213"/>
    </location>
</feature>
<sequence length="324" mass="33263">MQIIMEAISKVSQLKPPELPQFKLVNAPDITAVRPLAQIAGADPSQILDAVGVLEKDQGTIREVASQAAGLIGNCARDLIGLVMELGTRAVPIALGLLVPNPAARLAAETALRALAMEYLGRALSRAGQLVNELGSIAAPLVEIASRTVSSTVDGGKASLNSLEATPQQAALAPAGQSTASTKEAGVTTMSLEEPAPSLSSSSASGSSDGSAAGAKAVDTALSMVGTPYAWGGTSPNGFDCSGLTQYAYREAGVELPRLAEQQTVGQQVSADQLVKGDLVVWNGHVAMYAGDGQIVEAGDPVQVNPLRTSNMGMEFKGFWRPTA</sequence>
<reference evidence="8" key="1">
    <citation type="submission" date="2013-02" db="EMBL/GenBank/DDBJ databases">
        <title>The complete genome sequence of Corynebacterium casei LMG S-19264 (=DSM 44701).</title>
        <authorList>
            <person name="Ruckert C."/>
            <person name="Albersmeier A."/>
            <person name="Kalinowski J."/>
        </authorList>
    </citation>
    <scope>NUCLEOTIDE SEQUENCE [LARGE SCALE GENOMIC DNA]</scope>
    <source>
        <strain evidence="8">LMG S-19264</strain>
    </source>
</reference>